<dbReference type="Proteomes" id="UP001248709">
    <property type="component" value="Unassembled WGS sequence"/>
</dbReference>
<protein>
    <submittedName>
        <fullName evidence="2">Uncharacterized protein</fullName>
    </submittedName>
</protein>
<reference evidence="2 3" key="1">
    <citation type="submission" date="2023-07" db="EMBL/GenBank/DDBJ databases">
        <title>Genomic Encyclopedia of Type Strains, Phase IV (KMG-IV): sequencing the most valuable type-strain genomes for metagenomic binning, comparative biology and taxonomic classification.</title>
        <authorList>
            <person name="Goeker M."/>
        </authorList>
    </citation>
    <scope>NUCLEOTIDE SEQUENCE [LARGE SCALE GENOMIC DNA]</scope>
    <source>
        <strain evidence="2 3">T98</strain>
    </source>
</reference>
<keyword evidence="1" id="KW-0732">Signal</keyword>
<keyword evidence="3" id="KW-1185">Reference proteome</keyword>
<proteinExistence type="predicted"/>
<feature type="chain" id="PRO_5047258621" evidence="1">
    <location>
        <begin position="25"/>
        <end position="170"/>
    </location>
</feature>
<accession>A0ABU3H8I8</accession>
<evidence type="ECO:0000313" key="2">
    <source>
        <dbReference type="EMBL" id="MDT3425985.1"/>
    </source>
</evidence>
<organism evidence="2 3">
    <name type="scientific">Paenibacillus forsythiae</name>
    <dbReference type="NCBI Taxonomy" id="365616"/>
    <lineage>
        <taxon>Bacteria</taxon>
        <taxon>Bacillati</taxon>
        <taxon>Bacillota</taxon>
        <taxon>Bacilli</taxon>
        <taxon>Bacillales</taxon>
        <taxon>Paenibacillaceae</taxon>
        <taxon>Paenibacillus</taxon>
    </lineage>
</organism>
<feature type="signal peptide" evidence="1">
    <location>
        <begin position="1"/>
        <end position="24"/>
    </location>
</feature>
<comment type="caution">
    <text evidence="2">The sequence shown here is derived from an EMBL/GenBank/DDBJ whole genome shotgun (WGS) entry which is preliminary data.</text>
</comment>
<name>A0ABU3H8I8_9BACL</name>
<sequence>MKKKSAFIATLSLAMVTIGMTASASPSTTQENAVAESSVIESPISNPFIEDHLISPSVIDISNPIGDTVTGGAVVQKYFTVNAGYGHIKLLMKNYSSQSVTVSLTHNYTGIVYFSRVISGKGSLTWKNFEEGYEQGMRGGGYTLQWSGGGSNVNGEFFGKTGSSISDVTN</sequence>
<evidence type="ECO:0000256" key="1">
    <source>
        <dbReference type="SAM" id="SignalP"/>
    </source>
</evidence>
<dbReference type="EMBL" id="JAUSUY010000005">
    <property type="protein sequence ID" value="MDT3425985.1"/>
    <property type="molecule type" value="Genomic_DNA"/>
</dbReference>
<evidence type="ECO:0000313" key="3">
    <source>
        <dbReference type="Proteomes" id="UP001248709"/>
    </source>
</evidence>
<gene>
    <name evidence="2" type="ORF">J2Z22_001505</name>
</gene>
<dbReference type="RefSeq" id="WP_025701022.1">
    <property type="nucleotide sequence ID" value="NZ_JAUSUY010000005.1"/>
</dbReference>